<proteinExistence type="predicted"/>
<reference evidence="1 2" key="1">
    <citation type="submission" date="2017-03" db="EMBL/GenBank/DDBJ databases">
        <title>Draft genome sequence of Streptomyces scabrisporus NF3, endophyte isolated from Amphipterygium adstringens.</title>
        <authorList>
            <person name="Vazquez M."/>
            <person name="Ceapa C.D."/>
            <person name="Rodriguez Luna D."/>
            <person name="Sanchez Esquivel S."/>
        </authorList>
    </citation>
    <scope>NUCLEOTIDE SEQUENCE [LARGE SCALE GENOMIC DNA]</scope>
    <source>
        <strain evidence="1 2">NF3</strain>
    </source>
</reference>
<dbReference type="STRING" id="159449.B4N89_43710"/>
<dbReference type="AlphaFoldDB" id="A0A1T3NKM9"/>
<comment type="caution">
    <text evidence="1">The sequence shown here is derived from an EMBL/GenBank/DDBJ whole genome shotgun (WGS) entry which is preliminary data.</text>
</comment>
<dbReference type="Gene3D" id="1.10.287.1060">
    <property type="entry name" value="ESAT-6-like"/>
    <property type="match status" value="1"/>
</dbReference>
<protein>
    <submittedName>
        <fullName evidence="1">Uncharacterized protein</fullName>
    </submittedName>
</protein>
<dbReference type="eggNOG" id="ENOG5034AWU">
    <property type="taxonomic scope" value="Bacteria"/>
</dbReference>
<keyword evidence="2" id="KW-1185">Reference proteome</keyword>
<dbReference type="Proteomes" id="UP000190037">
    <property type="component" value="Unassembled WGS sequence"/>
</dbReference>
<sequence length="102" mass="11349">MGANIKLTYSEITRVSNLLDNSVEHTLVPRMKEAKTEVDNVLTTNLVLVKASPALQAQYEKFSTALQAATESIKGYAQQFRQIMQSVQDMDKDIADKVNSSQ</sequence>
<evidence type="ECO:0000313" key="2">
    <source>
        <dbReference type="Proteomes" id="UP000190037"/>
    </source>
</evidence>
<dbReference type="RefSeq" id="WP_078982172.1">
    <property type="nucleotide sequence ID" value="NZ_MWQN01000004.1"/>
</dbReference>
<name>A0A1T3NKM9_9ACTN</name>
<gene>
    <name evidence="1" type="ORF">B4N89_43710</name>
</gene>
<accession>A0A1T3NKM9</accession>
<organism evidence="1 2">
    <name type="scientific">Embleya scabrispora</name>
    <dbReference type="NCBI Taxonomy" id="159449"/>
    <lineage>
        <taxon>Bacteria</taxon>
        <taxon>Bacillati</taxon>
        <taxon>Actinomycetota</taxon>
        <taxon>Actinomycetes</taxon>
        <taxon>Kitasatosporales</taxon>
        <taxon>Streptomycetaceae</taxon>
        <taxon>Embleya</taxon>
    </lineage>
</organism>
<dbReference type="OrthoDB" id="4350663at2"/>
<evidence type="ECO:0000313" key="1">
    <source>
        <dbReference type="EMBL" id="OPC77417.1"/>
    </source>
</evidence>
<dbReference type="EMBL" id="MWQN01000004">
    <property type="protein sequence ID" value="OPC77417.1"/>
    <property type="molecule type" value="Genomic_DNA"/>
</dbReference>